<protein>
    <recommendedName>
        <fullName evidence="6">Caspase family p20 domain-containing protein</fullName>
    </recommendedName>
</protein>
<keyword evidence="2" id="KW-0964">Secreted</keyword>
<feature type="signal peptide" evidence="5">
    <location>
        <begin position="1"/>
        <end position="31"/>
    </location>
</feature>
<dbReference type="InterPro" id="IPR029030">
    <property type="entry name" value="Caspase-like_dom_sf"/>
</dbReference>
<dbReference type="Pfam" id="PF00656">
    <property type="entry name" value="Peptidase_C14"/>
    <property type="match status" value="1"/>
</dbReference>
<dbReference type="InterPro" id="IPR011050">
    <property type="entry name" value="Pectin_lyase_fold/virulence"/>
</dbReference>
<dbReference type="RefSeq" id="WP_145771780.1">
    <property type="nucleotide sequence ID" value="NZ_LR778301.1"/>
</dbReference>
<gene>
    <name evidence="7" type="ORF">DENOEST_0807</name>
</gene>
<dbReference type="PANTHER" id="PTHR12338">
    <property type="entry name" value="AUTOTRANSPORTER"/>
    <property type="match status" value="1"/>
</dbReference>
<evidence type="ECO:0000256" key="5">
    <source>
        <dbReference type="SAM" id="SignalP"/>
    </source>
</evidence>
<sequence length="1716" mass="177748">MRSLNTSTHQRFRKTALSLAISLAISPIALANPIGPTVANGAASFATNGNTFTVTNSPGAIINWQQFNIGQNEITKFVQQNAQSAVLNRIGGQDPSQILGTLQSNGRVFLVNPNGVMFGSGAIIDVAGLIASSLNISNADFLADKLSFAGHGGSVSNLGKITTPVGGSVYLIGGNVSNEGIVTTPQGQVLLAAGNSVSLTDTGTPNMTVTLNATDNRAVNLGQITAQGGRIDIYGALIDQQGSLVADAAALDAQGRIVLKASGTTNVSGSISATHANSQGGSVQVLGDEVTLAAMASIDASGATGGGTVLVGGDRQGNNPAVQNATKTNIAAGANIKADATQAGNGGKVIVWSNDKTFYDGFISVRGGAQGGDGGFAETSGHTLMANGLVDARAPLGKNGTWLLDPALACISDGSSCTVPGLSAPIPATYSVSSLGQALALADVIVDVTDVAAYQTSSTYVLPAISGLGSGGRLLSLTSPYIYLNGSLDALTNNVTLNAKFDAWGSSASLPSKSGVIDIASGGHSLRTVGGVYFDADRTVNIAPDADFRANYISIYAKDYFSYSPAGGAAGFWGATSSTVYGSIHAPYVALGGTYNLPASQISGTGTYMIGISAYGGGSTGITSATYPTKSGVLELLPGMAWTLPNASGWKGELMLQGSQSLVLGAGAKVINGSPSTPTVIELDQQESIIELDAPLIVNNGASFEGQVVDVSLNSLSGSPISVNAYAVGLNPSFYSSSKNVLLGTDSCPGDWCLSDAGTYLSGSWTTLGVFSYLTYAANASATASNLEVVGSFNSRSTNLWLGAGGNVKISSPITQTGAIALLGGDEWGSAYTSSLQRGITINQPIKSDTGVLLATSGGTIQLNSTVTAPGVSIYLEPNCSDGSVNCASPVQASFVNNGGAQALQTTKGWFIENVAGAGTVSLGGLGGQGPVSRAETEAQGITPQTEAITASDTYYFAKGTGTTSTPSTPTETSGTSTADTVTTDVCVNNPALCSTTSSQMTSQSAQVVEAAVAEGTETKGVVTYDSKAAKEDKKTAKAEEAKKDDKGSAAKSATRPKDETKEADQRKSSAELKQESKQATVAAKKVEAEAKKTEAEAKRMEAEAKKAEGEAKKVEGEARKAEVVARKAEDDGKKAATEAKQAETEAKGAKNPEHKAVAESKKAEAESRKAEADAKQAEAGAKKSEVSAKRAEADAKHAEAEGKRVEASAKKSEADARKAEAEYKQAAAEAKEAKTPEQKIAAQKRAEEKRIESVQKQAEAKVKLAKAEERKSESEQKKVEASAHKVEAEAKQTEAEAKRDESSAHKAEAAAKQDESREVRAKTEGKAEDAKRAENRKVESEQKRSTEEKKAETKHAEAEGRKAEASKLKAEAETKRAEHAKKADAQRVETLKAFQKAAIASMTPERLAEMSALRHEFKTELLKPALTILQANPNVANLPACGGGSDVCMPARQEIAAQSAAQMPLPVPTLSFLPQIQRKVAVMVGINSYQDNRIPALESAVPDVEAVGKVLQEKMGYDVRVIRNGTRAEIVKTLNTLGKEMGANDSVTVYYAGHGYQMETAKGGNQGYWLPADASVSDPSNWVSNSDVAKLLGNIPAKQVMLVSDSCYSGAFTKEQKVAPSADAQQILSKRSVVVMSSGGEEPVSDEGNDGHSIFAWSLMNSLKNVGKFDSGTKVFEDTKASVIETFPQVPQYGAATSAGHTSGGDYLFEVRSFK</sequence>
<organism evidence="7 8">
    <name type="scientific">Denitratisoma oestradiolicum</name>
    <dbReference type="NCBI Taxonomy" id="311182"/>
    <lineage>
        <taxon>Bacteria</taxon>
        <taxon>Pseudomonadati</taxon>
        <taxon>Pseudomonadota</taxon>
        <taxon>Betaproteobacteria</taxon>
        <taxon>Nitrosomonadales</taxon>
        <taxon>Sterolibacteriaceae</taxon>
        <taxon>Denitratisoma</taxon>
    </lineage>
</organism>
<dbReference type="InterPro" id="IPR012334">
    <property type="entry name" value="Pectin_lyas_fold"/>
</dbReference>
<feature type="chain" id="PRO_5043467435" description="Caspase family p20 domain-containing protein" evidence="5">
    <location>
        <begin position="32"/>
        <end position="1716"/>
    </location>
</feature>
<dbReference type="SUPFAM" id="SSF52129">
    <property type="entry name" value="Caspase-like"/>
    <property type="match status" value="1"/>
</dbReference>
<dbReference type="PANTHER" id="PTHR12338:SF8">
    <property type="entry name" value="HEME_HEMOPEXIN-BINDING PROTEIN"/>
    <property type="match status" value="1"/>
</dbReference>
<evidence type="ECO:0000256" key="4">
    <source>
        <dbReference type="SAM" id="MobiDB-lite"/>
    </source>
</evidence>
<feature type="compositionally biased region" description="Basic and acidic residues" evidence="4">
    <location>
        <begin position="1085"/>
        <end position="1238"/>
    </location>
</feature>
<dbReference type="GO" id="GO:0005576">
    <property type="term" value="C:extracellular region"/>
    <property type="evidence" value="ECO:0007669"/>
    <property type="project" value="UniProtKB-SubCell"/>
</dbReference>
<feature type="compositionally biased region" description="Basic and acidic residues" evidence="4">
    <location>
        <begin position="1245"/>
        <end position="1372"/>
    </location>
</feature>
<dbReference type="EMBL" id="LR778301">
    <property type="protein sequence ID" value="CAB1367972.1"/>
    <property type="molecule type" value="Genomic_DNA"/>
</dbReference>
<keyword evidence="3 5" id="KW-0732">Signal</keyword>
<dbReference type="InterPro" id="IPR050909">
    <property type="entry name" value="Bact_Autotransporter_VF"/>
</dbReference>
<dbReference type="InterPro" id="IPR001309">
    <property type="entry name" value="Pept_C14_p20"/>
</dbReference>
<dbReference type="NCBIfam" id="TIGR01901">
    <property type="entry name" value="adhes_NPXG"/>
    <property type="match status" value="1"/>
</dbReference>
<evidence type="ECO:0000256" key="3">
    <source>
        <dbReference type="ARBA" id="ARBA00022729"/>
    </source>
</evidence>
<evidence type="ECO:0000259" key="6">
    <source>
        <dbReference type="PROSITE" id="PS50208"/>
    </source>
</evidence>
<dbReference type="Gene3D" id="2.160.20.10">
    <property type="entry name" value="Single-stranded right-handed beta-helix, Pectin lyase-like"/>
    <property type="match status" value="1"/>
</dbReference>
<dbReference type="GO" id="GO:0006508">
    <property type="term" value="P:proteolysis"/>
    <property type="evidence" value="ECO:0007669"/>
    <property type="project" value="InterPro"/>
</dbReference>
<feature type="domain" description="Caspase family p20" evidence="6">
    <location>
        <begin position="1478"/>
        <end position="1558"/>
    </location>
</feature>
<comment type="subcellular location">
    <subcellularLocation>
        <location evidence="1">Secreted</location>
    </subcellularLocation>
</comment>
<dbReference type="Proteomes" id="UP000515733">
    <property type="component" value="Chromosome"/>
</dbReference>
<feature type="compositionally biased region" description="Basic and acidic residues" evidence="4">
    <location>
        <begin position="1028"/>
        <end position="1049"/>
    </location>
</feature>
<dbReference type="SUPFAM" id="SSF51126">
    <property type="entry name" value="Pectin lyase-like"/>
    <property type="match status" value="1"/>
</dbReference>
<dbReference type="KEGG" id="doe:DENOEST_0807"/>
<name>A0A6S6XYM7_9PROT</name>
<keyword evidence="8" id="KW-1185">Reference proteome</keyword>
<reference evidence="7 8" key="1">
    <citation type="submission" date="2020-03" db="EMBL/GenBank/DDBJ databases">
        <authorList>
            <consortium name="Genoscope - CEA"/>
            <person name="William W."/>
        </authorList>
    </citation>
    <scope>NUCLEOTIDE SEQUENCE [LARGE SCALE GENOMIC DNA]</scope>
    <source>
        <strain evidence="8">DSM 16959</strain>
    </source>
</reference>
<dbReference type="InterPro" id="IPR011600">
    <property type="entry name" value="Pept_C14_caspase"/>
</dbReference>
<dbReference type="SMART" id="SM00912">
    <property type="entry name" value="Haemagg_act"/>
    <property type="match status" value="1"/>
</dbReference>
<evidence type="ECO:0000256" key="1">
    <source>
        <dbReference type="ARBA" id="ARBA00004613"/>
    </source>
</evidence>
<dbReference type="PROSITE" id="PS50208">
    <property type="entry name" value="CASPASE_P20"/>
    <property type="match status" value="1"/>
</dbReference>
<dbReference type="InterPro" id="IPR008638">
    <property type="entry name" value="FhaB/CdiA-like_TPS"/>
</dbReference>
<dbReference type="Gene3D" id="3.40.50.1460">
    <property type="match status" value="1"/>
</dbReference>
<evidence type="ECO:0000256" key="2">
    <source>
        <dbReference type="ARBA" id="ARBA00022525"/>
    </source>
</evidence>
<dbReference type="OrthoDB" id="218680at2"/>
<dbReference type="GO" id="GO:0004197">
    <property type="term" value="F:cysteine-type endopeptidase activity"/>
    <property type="evidence" value="ECO:0007669"/>
    <property type="project" value="InterPro"/>
</dbReference>
<dbReference type="Pfam" id="PF05860">
    <property type="entry name" value="TPS"/>
    <property type="match status" value="1"/>
</dbReference>
<feature type="region of interest" description="Disordered" evidence="4">
    <location>
        <begin position="1028"/>
        <end position="1372"/>
    </location>
</feature>
<feature type="compositionally biased region" description="Basic and acidic residues" evidence="4">
    <location>
        <begin position="1056"/>
        <end position="1077"/>
    </location>
</feature>
<accession>A0A6S6XYM7</accession>
<proteinExistence type="predicted"/>
<evidence type="ECO:0000313" key="7">
    <source>
        <dbReference type="EMBL" id="CAB1367972.1"/>
    </source>
</evidence>
<evidence type="ECO:0000313" key="8">
    <source>
        <dbReference type="Proteomes" id="UP000515733"/>
    </source>
</evidence>